<dbReference type="OrthoDB" id="5154006at2759"/>
<gene>
    <name evidence="2" type="ORF">L207DRAFT_631632</name>
</gene>
<feature type="compositionally biased region" description="Polar residues" evidence="1">
    <location>
        <begin position="1"/>
        <end position="10"/>
    </location>
</feature>
<evidence type="ECO:0000313" key="2">
    <source>
        <dbReference type="EMBL" id="PMD43550.1"/>
    </source>
</evidence>
<dbReference type="AlphaFoldDB" id="A0A2J6RYF9"/>
<dbReference type="STRING" id="1149755.A0A2J6RYF9"/>
<evidence type="ECO:0000313" key="3">
    <source>
        <dbReference type="Proteomes" id="UP000235786"/>
    </source>
</evidence>
<feature type="compositionally biased region" description="Gly residues" evidence="1">
    <location>
        <begin position="330"/>
        <end position="342"/>
    </location>
</feature>
<feature type="region of interest" description="Disordered" evidence="1">
    <location>
        <begin position="1"/>
        <end position="23"/>
    </location>
</feature>
<feature type="compositionally biased region" description="Gly residues" evidence="1">
    <location>
        <begin position="370"/>
        <end position="394"/>
    </location>
</feature>
<dbReference type="EMBL" id="KZ613942">
    <property type="protein sequence ID" value="PMD43550.1"/>
    <property type="molecule type" value="Genomic_DNA"/>
</dbReference>
<evidence type="ECO:0000256" key="1">
    <source>
        <dbReference type="SAM" id="MobiDB-lite"/>
    </source>
</evidence>
<feature type="compositionally biased region" description="Basic and acidic residues" evidence="1">
    <location>
        <begin position="62"/>
        <end position="229"/>
    </location>
</feature>
<feature type="compositionally biased region" description="Low complexity" evidence="1">
    <location>
        <begin position="38"/>
        <end position="57"/>
    </location>
</feature>
<keyword evidence="3" id="KW-1185">Reference proteome</keyword>
<reference evidence="2 3" key="1">
    <citation type="submission" date="2016-04" db="EMBL/GenBank/DDBJ databases">
        <title>A degradative enzymes factory behind the ericoid mycorrhizal symbiosis.</title>
        <authorList>
            <consortium name="DOE Joint Genome Institute"/>
            <person name="Martino E."/>
            <person name="Morin E."/>
            <person name="Grelet G."/>
            <person name="Kuo A."/>
            <person name="Kohler A."/>
            <person name="Daghino S."/>
            <person name="Barry K."/>
            <person name="Choi C."/>
            <person name="Cichocki N."/>
            <person name="Clum A."/>
            <person name="Copeland A."/>
            <person name="Hainaut M."/>
            <person name="Haridas S."/>
            <person name="Labutti K."/>
            <person name="Lindquist E."/>
            <person name="Lipzen A."/>
            <person name="Khouja H.-R."/>
            <person name="Murat C."/>
            <person name="Ohm R."/>
            <person name="Olson A."/>
            <person name="Spatafora J."/>
            <person name="Veneault-Fourrey C."/>
            <person name="Henrissat B."/>
            <person name="Grigoriev I."/>
            <person name="Martin F."/>
            <person name="Perotto S."/>
        </authorList>
    </citation>
    <scope>NUCLEOTIDE SEQUENCE [LARGE SCALE GENOMIC DNA]</scope>
    <source>
        <strain evidence="2 3">F</strain>
    </source>
</reference>
<dbReference type="Proteomes" id="UP000235786">
    <property type="component" value="Unassembled WGS sequence"/>
</dbReference>
<feature type="region of interest" description="Disordered" evidence="1">
    <location>
        <begin position="38"/>
        <end position="240"/>
    </location>
</feature>
<protein>
    <recommendedName>
        <fullName evidence="4">Myb-like domain-containing protein</fullName>
    </recommendedName>
</protein>
<evidence type="ECO:0008006" key="4">
    <source>
        <dbReference type="Google" id="ProtNLM"/>
    </source>
</evidence>
<accession>A0A2J6RYF9</accession>
<sequence>MPTAAANVSTARKKDMKDKVEKKDKKIEVSLTNWFLGGSLISGTSSTSSTRSGARRIVAVKSDNDSIMSKDDKKGDKVKPAQHEKCEACGKRKPVPDGEKDAKAKSGDKKSEEKKGDEKSDDKKSEDKKSESKKDDKKSGEKESESKKDDKKDEAKKSNTAESKQDGEKVWTTEQDTKIKEMKAENKSWKDIALEVGASKKDVQNRHKELLKSSDGAGEKKDAEKKDETSAWETDSNGWKTIVDDGGDALNANMPDFGALFDDFGDDREQETVKETGGETTDWGATNDAGKSWETSATGGGDGAKKQEETTAWDSGNETDKNEWGSTSNSGGGKTNSGGGGAGKKKKGGKKDKQQNGGGGSQKKNQDSSGGSGSGCDGNGGCNGNCGNGNGNGDGFNNPFDDSNNFEEEEAPSERGRLIPDRVWTQNDCEILEWLAHQYENNKWLHLQADFYNWTGRMVIAEIIEQKFKDDGAAF</sequence>
<name>A0A2J6RYF9_HYAVF</name>
<feature type="region of interest" description="Disordered" evidence="1">
    <location>
        <begin position="260"/>
        <end position="418"/>
    </location>
</feature>
<organism evidence="2 3">
    <name type="scientific">Hyaloscypha variabilis (strain UAMH 11265 / GT02V1 / F)</name>
    <name type="common">Meliniomyces variabilis</name>
    <dbReference type="NCBI Taxonomy" id="1149755"/>
    <lineage>
        <taxon>Eukaryota</taxon>
        <taxon>Fungi</taxon>
        <taxon>Dikarya</taxon>
        <taxon>Ascomycota</taxon>
        <taxon>Pezizomycotina</taxon>
        <taxon>Leotiomycetes</taxon>
        <taxon>Helotiales</taxon>
        <taxon>Hyaloscyphaceae</taxon>
        <taxon>Hyaloscypha</taxon>
        <taxon>Hyaloscypha variabilis</taxon>
    </lineage>
</organism>
<feature type="compositionally biased region" description="Basic and acidic residues" evidence="1">
    <location>
        <begin position="12"/>
        <end position="23"/>
    </location>
</feature>
<proteinExistence type="predicted"/>